<sequence>MAVSKINYEKFEEKLNEINWNEKLDHLNDVDEMCEKFTKCFLKIAQECIPTKIITIRNNDRPWFNNEIRKEIRIRDRFRKTVLKFHRERDIKLYKKQRNKVNNMKKLQKKILKII</sequence>
<reference evidence="1 2" key="1">
    <citation type="submission" date="2020-05" db="EMBL/GenBank/DDBJ databases">
        <title>Horizontal transmission and recombination maintain forever young bacterial symbiont genomes.</title>
        <authorList>
            <person name="Russell S.L."/>
            <person name="Pepper-Tunick E."/>
            <person name="Svedberg J."/>
            <person name="Byrne A."/>
            <person name="Ruelas Castillo J."/>
            <person name="Vollmers C."/>
            <person name="Beinart R.A."/>
            <person name="Corbett-Detig R."/>
        </authorList>
    </citation>
    <scope>NUCLEOTIDE SEQUENCE [LARGE SCALE GENOMIC DNA]</scope>
    <source>
        <strain evidence="1">455</strain>
    </source>
</reference>
<name>A0A853F5H3_9GAMM</name>
<dbReference type="EMBL" id="JACCHT010000006">
    <property type="protein sequence ID" value="NYT28627.1"/>
    <property type="molecule type" value="Genomic_DNA"/>
</dbReference>
<evidence type="ECO:0000313" key="2">
    <source>
        <dbReference type="Proteomes" id="UP000568751"/>
    </source>
</evidence>
<accession>A0A853F5H3</accession>
<gene>
    <name evidence="1" type="ORF">H0A76_12680</name>
</gene>
<organism evidence="1 2">
    <name type="scientific">Candidatus Thiodubiliella endoseptemdiera</name>
    <dbReference type="NCBI Taxonomy" id="2738886"/>
    <lineage>
        <taxon>Bacteria</taxon>
        <taxon>Pseudomonadati</taxon>
        <taxon>Pseudomonadota</taxon>
        <taxon>Gammaproteobacteria</taxon>
        <taxon>Candidatus Pseudothioglobaceae</taxon>
        <taxon>Candidatus Thiodubiliella</taxon>
    </lineage>
</organism>
<dbReference type="AlphaFoldDB" id="A0A853F5H3"/>
<comment type="caution">
    <text evidence="1">The sequence shown here is derived from an EMBL/GenBank/DDBJ whole genome shotgun (WGS) entry which is preliminary data.</text>
</comment>
<protein>
    <submittedName>
        <fullName evidence="1">Uncharacterized protein</fullName>
    </submittedName>
</protein>
<proteinExistence type="predicted"/>
<dbReference type="Proteomes" id="UP000568751">
    <property type="component" value="Unassembled WGS sequence"/>
</dbReference>
<evidence type="ECO:0000313" key="1">
    <source>
        <dbReference type="EMBL" id="NYT28627.1"/>
    </source>
</evidence>